<evidence type="ECO:0000313" key="2">
    <source>
        <dbReference type="EMBL" id="KAF2436715.1"/>
    </source>
</evidence>
<dbReference type="EMBL" id="MU007009">
    <property type="protein sequence ID" value="KAF2436715.1"/>
    <property type="molecule type" value="Genomic_DNA"/>
</dbReference>
<feature type="domain" description="DUF7730" evidence="1">
    <location>
        <begin position="16"/>
        <end position="152"/>
    </location>
</feature>
<dbReference type="Proteomes" id="UP000800235">
    <property type="component" value="Unassembled WGS sequence"/>
</dbReference>
<dbReference type="PANTHER" id="PTHR42085:SF1">
    <property type="entry name" value="F-BOX DOMAIN-CONTAINING PROTEIN"/>
    <property type="match status" value="1"/>
</dbReference>
<accession>A0A9P4U487</accession>
<proteinExistence type="predicted"/>
<protein>
    <recommendedName>
        <fullName evidence="1">DUF7730 domain-containing protein</fullName>
    </recommendedName>
</protein>
<dbReference type="InterPro" id="IPR038883">
    <property type="entry name" value="AN11006-like"/>
</dbReference>
<gene>
    <name evidence="2" type="ORF">EJ08DRAFT_654902</name>
</gene>
<dbReference type="Pfam" id="PF24864">
    <property type="entry name" value="DUF7730"/>
    <property type="match status" value="1"/>
</dbReference>
<dbReference type="InterPro" id="IPR056632">
    <property type="entry name" value="DUF7730"/>
</dbReference>
<keyword evidence="3" id="KW-1185">Reference proteome</keyword>
<dbReference type="AlphaFoldDB" id="A0A9P4U487"/>
<comment type="caution">
    <text evidence="2">The sequence shown here is derived from an EMBL/GenBank/DDBJ whole genome shotgun (WGS) entry which is preliminary data.</text>
</comment>
<evidence type="ECO:0000313" key="3">
    <source>
        <dbReference type="Proteomes" id="UP000800235"/>
    </source>
</evidence>
<organism evidence="2 3">
    <name type="scientific">Tothia fuscella</name>
    <dbReference type="NCBI Taxonomy" id="1048955"/>
    <lineage>
        <taxon>Eukaryota</taxon>
        <taxon>Fungi</taxon>
        <taxon>Dikarya</taxon>
        <taxon>Ascomycota</taxon>
        <taxon>Pezizomycotina</taxon>
        <taxon>Dothideomycetes</taxon>
        <taxon>Pleosporomycetidae</taxon>
        <taxon>Venturiales</taxon>
        <taxon>Cylindrosympodiaceae</taxon>
        <taxon>Tothia</taxon>
    </lineage>
</organism>
<dbReference type="OrthoDB" id="5272396at2759"/>
<sequence length="432" mass="50099">MAIRHKTNYISYTIEQDSPFLNLPGEIRMLIYRAALLSLIPLDLAPNRLISHHPTDGTLETRLCKAKYQGPRPHTQQVSRRIHQFRDLEDLRYIRQEMAIALVQTCKQVNREAKNIFWTENTFRFSADFNWTILRRFLTTIGPEARSRLRCLDVVLPGNQHRHLDPADWSSFNLTHKCHPTLHMTKLLPFQRGYSGGRGKPWEDNVRFVCATLEMEQTLKDIRIVIPDGFTMHELPPSQEEPWNGDELHVLQKFQDMHFMKTSLLIEKGGRMDATQNVHLLSLYDLDVIAMPGSFVSPQSVDQQHTPSEPTLITTLTTWKSTPEPDYLTGLSQYFDEDPLSELPARGGKATKNQGSKKLARKLKGFGGCRFVNRVGLFCWDCEREVTNLTENWNRYQSWCGSCRGQGGYRWKEDIEVRKLKRDSRRKAEGWN</sequence>
<reference evidence="2" key="1">
    <citation type="journal article" date="2020" name="Stud. Mycol.">
        <title>101 Dothideomycetes genomes: a test case for predicting lifestyles and emergence of pathogens.</title>
        <authorList>
            <person name="Haridas S."/>
            <person name="Albert R."/>
            <person name="Binder M."/>
            <person name="Bloem J."/>
            <person name="Labutti K."/>
            <person name="Salamov A."/>
            <person name="Andreopoulos B."/>
            <person name="Baker S."/>
            <person name="Barry K."/>
            <person name="Bills G."/>
            <person name="Bluhm B."/>
            <person name="Cannon C."/>
            <person name="Castanera R."/>
            <person name="Culley D."/>
            <person name="Daum C."/>
            <person name="Ezra D."/>
            <person name="Gonzalez J."/>
            <person name="Henrissat B."/>
            <person name="Kuo A."/>
            <person name="Liang C."/>
            <person name="Lipzen A."/>
            <person name="Lutzoni F."/>
            <person name="Magnuson J."/>
            <person name="Mondo S."/>
            <person name="Nolan M."/>
            <person name="Ohm R."/>
            <person name="Pangilinan J."/>
            <person name="Park H.-J."/>
            <person name="Ramirez L."/>
            <person name="Alfaro M."/>
            <person name="Sun H."/>
            <person name="Tritt A."/>
            <person name="Yoshinaga Y."/>
            <person name="Zwiers L.-H."/>
            <person name="Turgeon B."/>
            <person name="Goodwin S."/>
            <person name="Spatafora J."/>
            <person name="Crous P."/>
            <person name="Grigoriev I."/>
        </authorList>
    </citation>
    <scope>NUCLEOTIDE SEQUENCE</scope>
    <source>
        <strain evidence="2">CBS 130266</strain>
    </source>
</reference>
<evidence type="ECO:0000259" key="1">
    <source>
        <dbReference type="Pfam" id="PF24864"/>
    </source>
</evidence>
<dbReference type="PANTHER" id="PTHR42085">
    <property type="entry name" value="F-BOX DOMAIN-CONTAINING PROTEIN"/>
    <property type="match status" value="1"/>
</dbReference>
<name>A0A9P4U487_9PEZI</name>